<keyword evidence="3" id="KW-1185">Reference proteome</keyword>
<dbReference type="EMBL" id="CP011801">
    <property type="protein sequence ID" value="ALA59156.1"/>
    <property type="molecule type" value="Genomic_DNA"/>
</dbReference>
<accession>A0A0K2GDX6</accession>
<dbReference type="AlphaFoldDB" id="A0A0K2GDX6"/>
<dbReference type="PATRIC" id="fig|42253.5.peg.2717"/>
<feature type="signal peptide" evidence="1">
    <location>
        <begin position="1"/>
        <end position="24"/>
    </location>
</feature>
<reference evidence="2 3" key="1">
    <citation type="journal article" date="2015" name="Proc. Natl. Acad. Sci. U.S.A.">
        <title>Expanded metabolic versatility of ubiquitous nitrite-oxidizing bacteria from the genus Nitrospira.</title>
        <authorList>
            <person name="Koch H."/>
            <person name="Lucker S."/>
            <person name="Albertsen M."/>
            <person name="Kitzinger K."/>
            <person name="Herbold C."/>
            <person name="Spieck E."/>
            <person name="Nielsen P.H."/>
            <person name="Wagner M."/>
            <person name="Daims H."/>
        </authorList>
    </citation>
    <scope>NUCLEOTIDE SEQUENCE [LARGE SCALE GENOMIC DNA]</scope>
    <source>
        <strain evidence="2 3">NSP M-1</strain>
    </source>
</reference>
<gene>
    <name evidence="2" type="ORF">NITMOv2_2746</name>
</gene>
<evidence type="ECO:0000313" key="3">
    <source>
        <dbReference type="Proteomes" id="UP000069205"/>
    </source>
</evidence>
<keyword evidence="1" id="KW-0732">Signal</keyword>
<dbReference type="STRING" id="42253.NITMOv2_2746"/>
<organism evidence="2 3">
    <name type="scientific">Nitrospira moscoviensis</name>
    <dbReference type="NCBI Taxonomy" id="42253"/>
    <lineage>
        <taxon>Bacteria</taxon>
        <taxon>Pseudomonadati</taxon>
        <taxon>Nitrospirota</taxon>
        <taxon>Nitrospiria</taxon>
        <taxon>Nitrospirales</taxon>
        <taxon>Nitrospiraceae</taxon>
        <taxon>Nitrospira</taxon>
    </lineage>
</organism>
<sequence>MRVQSHAVTIAVFLAAGTAGAAFADEVSCRFKAETDRAELTIVWDGKTGWSGTIERGDSQTVSIREGPFTVLSKVYNPNLKTKEDVRTQAHTRMCREQTALSVPLFPESP</sequence>
<dbReference type="Proteomes" id="UP000069205">
    <property type="component" value="Chromosome"/>
</dbReference>
<evidence type="ECO:0000256" key="1">
    <source>
        <dbReference type="SAM" id="SignalP"/>
    </source>
</evidence>
<dbReference type="KEGG" id="nmv:NITMOv2_2746"/>
<evidence type="ECO:0000313" key="2">
    <source>
        <dbReference type="EMBL" id="ALA59156.1"/>
    </source>
</evidence>
<name>A0A0K2GDX6_NITMO</name>
<dbReference type="RefSeq" id="WP_053380228.1">
    <property type="nucleotide sequence ID" value="NZ_CP011801.1"/>
</dbReference>
<protein>
    <submittedName>
        <fullName evidence="2">Uncharacterized protein</fullName>
    </submittedName>
</protein>
<feature type="chain" id="PRO_5005476910" evidence="1">
    <location>
        <begin position="25"/>
        <end position="110"/>
    </location>
</feature>
<proteinExistence type="predicted"/>